<sequence>MKAKIYISYKEGILDPQGKTVGGALDSMGIDGIEDLRIGKYIEISFGDISKEEAKSVTDESCRKLLANPNTETYHFEVEE</sequence>
<keyword evidence="2" id="KW-0436">Ligase</keyword>
<keyword evidence="3" id="KW-0547">Nucleotide-binding</keyword>
<dbReference type="PANTHER" id="PTHR34696:SF1">
    <property type="entry name" value="PHOSPHORIBOSYLFORMYLGLYCINAMIDINE SYNTHASE SUBUNIT PURS"/>
    <property type="match status" value="1"/>
</dbReference>
<dbReference type="PANTHER" id="PTHR34696">
    <property type="entry name" value="PHOSPHORIBOSYLFORMYLGLYCINAMIDINE SYNTHASE SUBUNIT PURS"/>
    <property type="match status" value="1"/>
</dbReference>
<dbReference type="GO" id="GO:0006164">
    <property type="term" value="P:purine nucleotide biosynthetic process"/>
    <property type="evidence" value="ECO:0007669"/>
    <property type="project" value="UniProtKB-KW"/>
</dbReference>
<dbReference type="NCBIfam" id="TIGR00302">
    <property type="entry name" value="phosphoribosylformylglycinamidine synthase subunit PurS"/>
    <property type="match status" value="1"/>
</dbReference>
<dbReference type="SUPFAM" id="SSF82697">
    <property type="entry name" value="PurS-like"/>
    <property type="match status" value="1"/>
</dbReference>
<accession>A0A382ZDJ0</accession>
<keyword evidence="5" id="KW-0067">ATP-binding</keyword>
<organism evidence="6">
    <name type="scientific">marine metagenome</name>
    <dbReference type="NCBI Taxonomy" id="408172"/>
    <lineage>
        <taxon>unclassified sequences</taxon>
        <taxon>metagenomes</taxon>
        <taxon>ecological metagenomes</taxon>
    </lineage>
</organism>
<proteinExistence type="inferred from homology"/>
<dbReference type="NCBIfam" id="NF004630">
    <property type="entry name" value="PRK05974.1"/>
    <property type="match status" value="1"/>
</dbReference>
<name>A0A382ZDJ0_9ZZZZ</name>
<dbReference type="EMBL" id="UINC01183055">
    <property type="protein sequence ID" value="SVD93606.1"/>
    <property type="molecule type" value="Genomic_DNA"/>
</dbReference>
<dbReference type="GO" id="GO:0005524">
    <property type="term" value="F:ATP binding"/>
    <property type="evidence" value="ECO:0007669"/>
    <property type="project" value="UniProtKB-KW"/>
</dbReference>
<evidence type="ECO:0000256" key="3">
    <source>
        <dbReference type="ARBA" id="ARBA00022741"/>
    </source>
</evidence>
<dbReference type="Gene3D" id="3.30.1280.10">
    <property type="entry name" value="Phosphoribosylformylglycinamidine synthase subunit PurS"/>
    <property type="match status" value="1"/>
</dbReference>
<gene>
    <name evidence="6" type="ORF">METZ01_LOCUS446460</name>
</gene>
<reference evidence="6" key="1">
    <citation type="submission" date="2018-05" db="EMBL/GenBank/DDBJ databases">
        <authorList>
            <person name="Lanie J.A."/>
            <person name="Ng W.-L."/>
            <person name="Kazmierczak K.M."/>
            <person name="Andrzejewski T.M."/>
            <person name="Davidsen T.M."/>
            <person name="Wayne K.J."/>
            <person name="Tettelin H."/>
            <person name="Glass J.I."/>
            <person name="Rusch D."/>
            <person name="Podicherti R."/>
            <person name="Tsui H.-C.T."/>
            <person name="Winkler M.E."/>
        </authorList>
    </citation>
    <scope>NUCLEOTIDE SEQUENCE</scope>
</reference>
<dbReference type="HAMAP" id="MF_01926">
    <property type="entry name" value="PurS"/>
    <property type="match status" value="1"/>
</dbReference>
<evidence type="ECO:0000256" key="1">
    <source>
        <dbReference type="ARBA" id="ARBA00022490"/>
    </source>
</evidence>
<evidence type="ECO:0000256" key="4">
    <source>
        <dbReference type="ARBA" id="ARBA00022755"/>
    </source>
</evidence>
<dbReference type="AlphaFoldDB" id="A0A382ZDJ0"/>
<keyword evidence="4" id="KW-0658">Purine biosynthesis</keyword>
<dbReference type="Pfam" id="PF02700">
    <property type="entry name" value="PurS"/>
    <property type="match status" value="1"/>
</dbReference>
<evidence type="ECO:0000256" key="2">
    <source>
        <dbReference type="ARBA" id="ARBA00022598"/>
    </source>
</evidence>
<dbReference type="GO" id="GO:0016874">
    <property type="term" value="F:ligase activity"/>
    <property type="evidence" value="ECO:0007669"/>
    <property type="project" value="UniProtKB-KW"/>
</dbReference>
<evidence type="ECO:0000256" key="5">
    <source>
        <dbReference type="ARBA" id="ARBA00022840"/>
    </source>
</evidence>
<evidence type="ECO:0000313" key="6">
    <source>
        <dbReference type="EMBL" id="SVD93606.1"/>
    </source>
</evidence>
<protein>
    <submittedName>
        <fullName evidence="6">Uncharacterized protein</fullName>
    </submittedName>
</protein>
<keyword evidence="1" id="KW-0963">Cytoplasm</keyword>
<dbReference type="InterPro" id="IPR003850">
    <property type="entry name" value="PurS"/>
</dbReference>
<dbReference type="InterPro" id="IPR036604">
    <property type="entry name" value="PurS-like_sf"/>
</dbReference>